<comment type="caution">
    <text evidence="2">The sequence shown here is derived from an EMBL/GenBank/DDBJ whole genome shotgun (WGS) entry which is preliminary data.</text>
</comment>
<dbReference type="InterPro" id="IPR036182">
    <property type="entry name" value="PCuAC_sf"/>
</dbReference>
<sequence>MTRSLWSALVPVATCLATLGGLTAWTATGGAGQPRGLEVSHGRVFTPLREGATSAYFTIRNTGAVREKLTGVTTARGSSAMLNRNVTTEGGARSMTTVPYISVPEHSTLRMSPYALNVMVTPAPRIRPGERLRFTLHFEDREPVTVRALAVRPGSLAD</sequence>
<feature type="chain" id="PRO_5009197059" description="Copper chaperone PCu(A)C" evidence="1">
    <location>
        <begin position="27"/>
        <end position="158"/>
    </location>
</feature>
<dbReference type="PANTHER" id="PTHR36302">
    <property type="entry name" value="BLR7088 PROTEIN"/>
    <property type="match status" value="1"/>
</dbReference>
<dbReference type="EMBL" id="LJGW01000237">
    <property type="protein sequence ID" value="OEV11248.1"/>
    <property type="molecule type" value="Genomic_DNA"/>
</dbReference>
<proteinExistence type="predicted"/>
<keyword evidence="3" id="KW-1185">Reference proteome</keyword>
<keyword evidence="1" id="KW-0732">Signal</keyword>
<dbReference type="RefSeq" id="WP_070017166.1">
    <property type="nucleotide sequence ID" value="NZ_LJGW01000237.1"/>
</dbReference>
<accession>A0A1E7L515</accession>
<dbReference type="Gene3D" id="2.60.40.1890">
    <property type="entry name" value="PCu(A)C copper chaperone"/>
    <property type="match status" value="1"/>
</dbReference>
<name>A0A1E7L515_9ACTN</name>
<evidence type="ECO:0000313" key="2">
    <source>
        <dbReference type="EMBL" id="OEV11248.1"/>
    </source>
</evidence>
<gene>
    <name evidence="2" type="ORF">AN218_13915</name>
</gene>
<evidence type="ECO:0000313" key="3">
    <source>
        <dbReference type="Proteomes" id="UP000176005"/>
    </source>
</evidence>
<reference evidence="2 3" key="1">
    <citation type="journal article" date="2016" name="Front. Microbiol.">
        <title>Comparative Genomics Analysis of Streptomyces Species Reveals Their Adaptation to the Marine Environment and Their Diversity at the Genomic Level.</title>
        <authorList>
            <person name="Tian X."/>
            <person name="Zhang Z."/>
            <person name="Yang T."/>
            <person name="Chen M."/>
            <person name="Li J."/>
            <person name="Chen F."/>
            <person name="Yang J."/>
            <person name="Li W."/>
            <person name="Zhang B."/>
            <person name="Zhang Z."/>
            <person name="Wu J."/>
            <person name="Zhang C."/>
            <person name="Long L."/>
            <person name="Xiao J."/>
        </authorList>
    </citation>
    <scope>NUCLEOTIDE SEQUENCE [LARGE SCALE GENOMIC DNA]</scope>
    <source>
        <strain evidence="2 3">SCSIO 10429</strain>
    </source>
</reference>
<dbReference type="InterPro" id="IPR007410">
    <property type="entry name" value="LpqE-like"/>
</dbReference>
<evidence type="ECO:0000256" key="1">
    <source>
        <dbReference type="SAM" id="SignalP"/>
    </source>
</evidence>
<dbReference type="PANTHER" id="PTHR36302:SF1">
    <property type="entry name" value="COPPER CHAPERONE PCU(A)C"/>
    <property type="match status" value="1"/>
</dbReference>
<dbReference type="InterPro" id="IPR058248">
    <property type="entry name" value="Lxx211020-like"/>
</dbReference>
<feature type="signal peptide" evidence="1">
    <location>
        <begin position="1"/>
        <end position="26"/>
    </location>
</feature>
<protein>
    <recommendedName>
        <fullName evidence="4">Copper chaperone PCu(A)C</fullName>
    </recommendedName>
</protein>
<organism evidence="2 3">
    <name type="scientific">Streptomyces nanshensis</name>
    <dbReference type="NCBI Taxonomy" id="518642"/>
    <lineage>
        <taxon>Bacteria</taxon>
        <taxon>Bacillati</taxon>
        <taxon>Actinomycetota</taxon>
        <taxon>Actinomycetes</taxon>
        <taxon>Kitasatosporales</taxon>
        <taxon>Streptomycetaceae</taxon>
        <taxon>Streptomyces</taxon>
    </lineage>
</organism>
<dbReference type="SUPFAM" id="SSF110087">
    <property type="entry name" value="DR1885-like metal-binding protein"/>
    <property type="match status" value="1"/>
</dbReference>
<dbReference type="Pfam" id="PF04314">
    <property type="entry name" value="PCuAC"/>
    <property type="match status" value="1"/>
</dbReference>
<evidence type="ECO:0008006" key="4">
    <source>
        <dbReference type="Google" id="ProtNLM"/>
    </source>
</evidence>
<dbReference type="AlphaFoldDB" id="A0A1E7L515"/>
<dbReference type="Proteomes" id="UP000176005">
    <property type="component" value="Unassembled WGS sequence"/>
</dbReference>